<dbReference type="Proteomes" id="UP000015453">
    <property type="component" value="Unassembled WGS sequence"/>
</dbReference>
<gene>
    <name evidence="3" type="ORF">M569_11319</name>
</gene>
<feature type="non-terminal residue" evidence="3">
    <location>
        <position position="441"/>
    </location>
</feature>
<evidence type="ECO:0000313" key="3">
    <source>
        <dbReference type="EMBL" id="EPS63465.1"/>
    </source>
</evidence>
<reference evidence="3 4" key="1">
    <citation type="journal article" date="2013" name="BMC Genomics">
        <title>The miniature genome of a carnivorous plant Genlisea aurea contains a low number of genes and short non-coding sequences.</title>
        <authorList>
            <person name="Leushkin E.V."/>
            <person name="Sutormin R.A."/>
            <person name="Nabieva E.R."/>
            <person name="Penin A.A."/>
            <person name="Kondrashov A.S."/>
            <person name="Logacheva M.D."/>
        </authorList>
    </citation>
    <scope>NUCLEOTIDE SEQUENCE [LARGE SCALE GENOMIC DNA]</scope>
</reference>
<keyword evidence="2" id="KW-0677">Repeat</keyword>
<dbReference type="AlphaFoldDB" id="S8C9J9"/>
<proteinExistence type="predicted"/>
<sequence>MGTEIENWLMDLDYEQWMPLQTSGPRPSSRYKHAAAVFDEKLYVVGGSRGGRYLSDFQVFDLRNLTWSTIKPKIQSDSKTTPVEVFPSVSGHSMIQWGVKLLLVAGLSSKNVTEKVTVRFIDLELHTTGTVETSGDIPVARSGQSATLFGSKLVMFGGEDRKRRLLNDVHVLDLETMTWKSVAATKNAPSPRYDHSATLHAERYLYIFGGCSHSVFFNDIHLLDLETMEWSLPQTQSNVVSPRAGHASVAIRGNWYIVGGGDNRSGLFSTGASETLVIGMSKLVVSVLATVKKGSPLASEGVSLSSAWIGGENVLIAFGGYNGKYYNEVFAMRLKKPMNCSKPKMVQSPAAAAAAASVSAAYALTEGGQISNHRKDVSDETVVLEEEKDVLRSSVAEAAAQTCALRAKLDGINENCAELSKVRVLDSDATDLSLGSFDANE</sequence>
<dbReference type="InterPro" id="IPR006652">
    <property type="entry name" value="Kelch_1"/>
</dbReference>
<keyword evidence="1" id="KW-0880">Kelch repeat</keyword>
<protein>
    <recommendedName>
        <fullName evidence="5">Acyl-CoA-binding domain-containing protein 4</fullName>
    </recommendedName>
</protein>
<dbReference type="PANTHER" id="PTHR46093:SF5">
    <property type="entry name" value="OS02G0822800 PROTEIN"/>
    <property type="match status" value="1"/>
</dbReference>
<dbReference type="Gene3D" id="2.120.10.80">
    <property type="entry name" value="Kelch-type beta propeller"/>
    <property type="match status" value="2"/>
</dbReference>
<evidence type="ECO:0000256" key="2">
    <source>
        <dbReference type="ARBA" id="ARBA00022737"/>
    </source>
</evidence>
<dbReference type="PANTHER" id="PTHR46093">
    <property type="entry name" value="ACYL-COA-BINDING DOMAIN-CONTAINING PROTEIN 5"/>
    <property type="match status" value="1"/>
</dbReference>
<comment type="caution">
    <text evidence="3">The sequence shown here is derived from an EMBL/GenBank/DDBJ whole genome shotgun (WGS) entry which is preliminary data.</text>
</comment>
<dbReference type="Pfam" id="PF24681">
    <property type="entry name" value="Kelch_KLHDC2_KLHL20_DRC7"/>
    <property type="match status" value="2"/>
</dbReference>
<dbReference type="SUPFAM" id="SSF50965">
    <property type="entry name" value="Galactose oxidase, central domain"/>
    <property type="match status" value="1"/>
</dbReference>
<accession>S8C9J9</accession>
<evidence type="ECO:0008006" key="5">
    <source>
        <dbReference type="Google" id="ProtNLM"/>
    </source>
</evidence>
<dbReference type="SMART" id="SM00612">
    <property type="entry name" value="Kelch"/>
    <property type="match status" value="3"/>
</dbReference>
<name>S8C9J9_9LAMI</name>
<evidence type="ECO:0000313" key="4">
    <source>
        <dbReference type="Proteomes" id="UP000015453"/>
    </source>
</evidence>
<evidence type="ECO:0000256" key="1">
    <source>
        <dbReference type="ARBA" id="ARBA00022441"/>
    </source>
</evidence>
<keyword evidence="4" id="KW-1185">Reference proteome</keyword>
<dbReference type="OrthoDB" id="10251809at2759"/>
<dbReference type="InterPro" id="IPR015915">
    <property type="entry name" value="Kelch-typ_b-propeller"/>
</dbReference>
<organism evidence="3 4">
    <name type="scientific">Genlisea aurea</name>
    <dbReference type="NCBI Taxonomy" id="192259"/>
    <lineage>
        <taxon>Eukaryota</taxon>
        <taxon>Viridiplantae</taxon>
        <taxon>Streptophyta</taxon>
        <taxon>Embryophyta</taxon>
        <taxon>Tracheophyta</taxon>
        <taxon>Spermatophyta</taxon>
        <taxon>Magnoliopsida</taxon>
        <taxon>eudicotyledons</taxon>
        <taxon>Gunneridae</taxon>
        <taxon>Pentapetalae</taxon>
        <taxon>asterids</taxon>
        <taxon>lamiids</taxon>
        <taxon>Lamiales</taxon>
        <taxon>Lentibulariaceae</taxon>
        <taxon>Genlisea</taxon>
    </lineage>
</organism>
<dbReference type="EMBL" id="AUSU01005463">
    <property type="protein sequence ID" value="EPS63465.1"/>
    <property type="molecule type" value="Genomic_DNA"/>
</dbReference>
<dbReference type="InterPro" id="IPR011043">
    <property type="entry name" value="Gal_Oxase/kelch_b-propeller"/>
</dbReference>